<proteinExistence type="predicted"/>
<gene>
    <name evidence="1" type="ORF">ACFSR2_18050</name>
</gene>
<dbReference type="RefSeq" id="WP_340239444.1">
    <property type="nucleotide sequence ID" value="NZ_JBBEWC010000013.1"/>
</dbReference>
<protein>
    <recommendedName>
        <fullName evidence="3">DUF4595 domain-containing protein</fullName>
    </recommendedName>
</protein>
<name>A0ABW5JB36_9BACT</name>
<keyword evidence="2" id="KW-1185">Reference proteome</keyword>
<dbReference type="EMBL" id="JBHULC010000022">
    <property type="protein sequence ID" value="MFD2522808.1"/>
    <property type="molecule type" value="Genomic_DNA"/>
</dbReference>
<evidence type="ECO:0008006" key="3">
    <source>
        <dbReference type="Google" id="ProtNLM"/>
    </source>
</evidence>
<accession>A0ABW5JB36</accession>
<reference evidence="2" key="1">
    <citation type="journal article" date="2019" name="Int. J. Syst. Evol. Microbiol.">
        <title>The Global Catalogue of Microorganisms (GCM) 10K type strain sequencing project: providing services to taxonomists for standard genome sequencing and annotation.</title>
        <authorList>
            <consortium name="The Broad Institute Genomics Platform"/>
            <consortium name="The Broad Institute Genome Sequencing Center for Infectious Disease"/>
            <person name="Wu L."/>
            <person name="Ma J."/>
        </authorList>
    </citation>
    <scope>NUCLEOTIDE SEQUENCE [LARGE SCALE GENOMIC DNA]</scope>
    <source>
        <strain evidence="2">KCTC 52344</strain>
    </source>
</reference>
<dbReference type="Gene3D" id="2.180.10.10">
    <property type="entry name" value="RHS repeat-associated core"/>
    <property type="match status" value="1"/>
</dbReference>
<organism evidence="1 2">
    <name type="scientific">Emticicia soli</name>
    <dbReference type="NCBI Taxonomy" id="2027878"/>
    <lineage>
        <taxon>Bacteria</taxon>
        <taxon>Pseudomonadati</taxon>
        <taxon>Bacteroidota</taxon>
        <taxon>Cytophagia</taxon>
        <taxon>Cytophagales</taxon>
        <taxon>Leadbetterellaceae</taxon>
        <taxon>Emticicia</taxon>
    </lineage>
</organism>
<sequence>MQKISILLLTLFSFNTLCSCNDYVELASKGSIATPAELKGKLKKVSQFTSQGNKIVTQLSYNEEGKELVGVIISDSLAQSVIKETFTRDADSTLIKVSIERTIKGVKSQGSRQYEYDSNKLLIRTVEEYSDQKIVEEFGYDKDKHLIKYTRSQIQNEWPSPLQSISYKWKGGNVSAIEERGVMGYEETDFIYGSNPNNLGKVFREQIKMPVYLPEQISQNLITFQQKLFEGTRVKYEYEYNRDNRLVLQKSLVDDAVVAELKLEYY</sequence>
<evidence type="ECO:0000313" key="2">
    <source>
        <dbReference type="Proteomes" id="UP001597510"/>
    </source>
</evidence>
<comment type="caution">
    <text evidence="1">The sequence shown here is derived from an EMBL/GenBank/DDBJ whole genome shotgun (WGS) entry which is preliminary data.</text>
</comment>
<dbReference type="Proteomes" id="UP001597510">
    <property type="component" value="Unassembled WGS sequence"/>
</dbReference>
<evidence type="ECO:0000313" key="1">
    <source>
        <dbReference type="EMBL" id="MFD2522808.1"/>
    </source>
</evidence>
<dbReference type="PROSITE" id="PS51257">
    <property type="entry name" value="PROKAR_LIPOPROTEIN"/>
    <property type="match status" value="1"/>
</dbReference>